<proteinExistence type="predicted"/>
<accession>A0A7W9EF40</accession>
<organism evidence="1 2">
    <name type="scientific">Sphingobium boeckii</name>
    <dbReference type="NCBI Taxonomy" id="1082345"/>
    <lineage>
        <taxon>Bacteria</taxon>
        <taxon>Pseudomonadati</taxon>
        <taxon>Pseudomonadota</taxon>
        <taxon>Alphaproteobacteria</taxon>
        <taxon>Sphingomonadales</taxon>
        <taxon>Sphingomonadaceae</taxon>
        <taxon>Sphingobium</taxon>
    </lineage>
</organism>
<gene>
    <name evidence="1" type="ORF">FHS49_002683</name>
</gene>
<evidence type="ECO:0000313" key="2">
    <source>
        <dbReference type="Proteomes" id="UP000549617"/>
    </source>
</evidence>
<dbReference type="AlphaFoldDB" id="A0A7W9EF40"/>
<evidence type="ECO:0000313" key="1">
    <source>
        <dbReference type="EMBL" id="MBB5686659.1"/>
    </source>
</evidence>
<keyword evidence="2" id="KW-1185">Reference proteome</keyword>
<dbReference type="RefSeq" id="WP_184019286.1">
    <property type="nucleotide sequence ID" value="NZ_JACIJC010000004.1"/>
</dbReference>
<comment type="caution">
    <text evidence="1">The sequence shown here is derived from an EMBL/GenBank/DDBJ whole genome shotgun (WGS) entry which is preliminary data.</text>
</comment>
<reference evidence="1 2" key="1">
    <citation type="submission" date="2020-08" db="EMBL/GenBank/DDBJ databases">
        <title>Genomic Encyclopedia of Type Strains, Phase IV (KMG-IV): sequencing the most valuable type-strain genomes for metagenomic binning, comparative biology and taxonomic classification.</title>
        <authorList>
            <person name="Goeker M."/>
        </authorList>
    </citation>
    <scope>NUCLEOTIDE SEQUENCE [LARGE SCALE GENOMIC DNA]</scope>
    <source>
        <strain evidence="1 2">DSM 25079</strain>
    </source>
</reference>
<dbReference type="EMBL" id="JACIJC010000004">
    <property type="protein sequence ID" value="MBB5686659.1"/>
    <property type="molecule type" value="Genomic_DNA"/>
</dbReference>
<protein>
    <submittedName>
        <fullName evidence="1">Uncharacterized protein</fullName>
    </submittedName>
</protein>
<name>A0A7W9EF40_9SPHN</name>
<dbReference type="Proteomes" id="UP000549617">
    <property type="component" value="Unassembled WGS sequence"/>
</dbReference>
<sequence>MEIALSRFGIERLALIRAGGRASDTPGFKACNLIGHQHNMNFLVA</sequence>